<gene>
    <name evidence="1" type="ORF">IAC10_00100</name>
</gene>
<organism evidence="1 2">
    <name type="scientific">Candidatus Scatousia excrementigallinarum</name>
    <dbReference type="NCBI Taxonomy" id="2840935"/>
    <lineage>
        <taxon>Bacteria</taxon>
        <taxon>Candidatus Scatousia</taxon>
    </lineage>
</organism>
<dbReference type="Gene3D" id="3.20.20.105">
    <property type="entry name" value="Queuine tRNA-ribosyltransferase-like"/>
    <property type="match status" value="1"/>
</dbReference>
<dbReference type="Proteomes" id="UP000823928">
    <property type="component" value="Unassembled WGS sequence"/>
</dbReference>
<accession>A0A9D1EWD1</accession>
<evidence type="ECO:0000313" key="2">
    <source>
        <dbReference type="Proteomes" id="UP000823928"/>
    </source>
</evidence>
<dbReference type="InterPro" id="IPR036511">
    <property type="entry name" value="TGT-like_sf"/>
</dbReference>
<reference evidence="1" key="1">
    <citation type="submission" date="2020-10" db="EMBL/GenBank/DDBJ databases">
        <authorList>
            <person name="Gilroy R."/>
        </authorList>
    </citation>
    <scope>NUCLEOTIDE SEQUENCE</scope>
    <source>
        <strain evidence="1">6276</strain>
    </source>
</reference>
<dbReference type="GO" id="GO:0006400">
    <property type="term" value="P:tRNA modification"/>
    <property type="evidence" value="ECO:0007669"/>
    <property type="project" value="InterPro"/>
</dbReference>
<name>A0A9D1EWD1_9BACT</name>
<comment type="caution">
    <text evidence="1">The sequence shown here is derived from an EMBL/GenBank/DDBJ whole genome shotgun (WGS) entry which is preliminary data.</text>
</comment>
<dbReference type="SUPFAM" id="SSF51713">
    <property type="entry name" value="tRNA-guanine transglycosylase"/>
    <property type="match status" value="1"/>
</dbReference>
<dbReference type="AlphaFoldDB" id="A0A9D1EWD1"/>
<protein>
    <recommendedName>
        <fullName evidence="3">tRNA-guanine(15) transglycosylase-like domain-containing protein</fullName>
    </recommendedName>
</protein>
<evidence type="ECO:0008006" key="3">
    <source>
        <dbReference type="Google" id="ProtNLM"/>
    </source>
</evidence>
<proteinExistence type="predicted"/>
<sequence>MKSFNINGKELPIPSFFQVYNYGGGAGDKCREIVYANLTKDTPALVNYYYINNKYPHTFQSNKLNDISKFNSIGDIFNYVRKSLAEDDKNVYSKYSLPDYDFNQKIFLLDSGSSQIVKYIAKKINYNKESFLTMFYQHMVAYYDFADRYKFDLVVGFDLGGKYTFKDGEADKKLIQFYNSLDKDKINYTILKATVDYLKTKPNYYPKVLATIHGKTPNYYKQYTLKTLELEKSLGYTFWGFALGGIASSKTADESWSNDIDFSKTKKKFVSDAVTPARASYIVHNIVGNRPIHALGGGGYPNILLNSWCGATSFDAASPARRVGDGNALSTNYVFEKDAPKKLNGSEVSFSKFFVGGINADGTLRDESFEYIDLNKLDNKFSLCGCPACKVLKTMTTLKELYASKSSDDEANYFSRQLMNIHAIWQHRFLCQAIAKYSQTEFIKIYGKDNLFSRLLLILKQIKGMV</sequence>
<dbReference type="EMBL" id="DVIU01000003">
    <property type="protein sequence ID" value="HIS35018.1"/>
    <property type="molecule type" value="Genomic_DNA"/>
</dbReference>
<reference evidence="1" key="2">
    <citation type="journal article" date="2021" name="PeerJ">
        <title>Extensive microbial diversity within the chicken gut microbiome revealed by metagenomics and culture.</title>
        <authorList>
            <person name="Gilroy R."/>
            <person name="Ravi A."/>
            <person name="Getino M."/>
            <person name="Pursley I."/>
            <person name="Horton D.L."/>
            <person name="Alikhan N.F."/>
            <person name="Baker D."/>
            <person name="Gharbi K."/>
            <person name="Hall N."/>
            <person name="Watson M."/>
            <person name="Adriaenssens E.M."/>
            <person name="Foster-Nyarko E."/>
            <person name="Jarju S."/>
            <person name="Secka A."/>
            <person name="Antonio M."/>
            <person name="Oren A."/>
            <person name="Chaudhuri R.R."/>
            <person name="La Ragione R."/>
            <person name="Hildebrand F."/>
            <person name="Pallen M.J."/>
        </authorList>
    </citation>
    <scope>NUCLEOTIDE SEQUENCE</scope>
    <source>
        <strain evidence="1">6276</strain>
    </source>
</reference>
<evidence type="ECO:0000313" key="1">
    <source>
        <dbReference type="EMBL" id="HIS35018.1"/>
    </source>
</evidence>